<dbReference type="AlphaFoldDB" id="A0AAW2PZX0"/>
<dbReference type="PANTHER" id="PTHR19446">
    <property type="entry name" value="REVERSE TRANSCRIPTASES"/>
    <property type="match status" value="1"/>
</dbReference>
<reference evidence="1" key="2">
    <citation type="journal article" date="2024" name="Plant">
        <title>Genomic evolution and insights into agronomic trait innovations of Sesamum species.</title>
        <authorList>
            <person name="Miao H."/>
            <person name="Wang L."/>
            <person name="Qu L."/>
            <person name="Liu H."/>
            <person name="Sun Y."/>
            <person name="Le M."/>
            <person name="Wang Q."/>
            <person name="Wei S."/>
            <person name="Zheng Y."/>
            <person name="Lin W."/>
            <person name="Duan Y."/>
            <person name="Cao H."/>
            <person name="Xiong S."/>
            <person name="Wang X."/>
            <person name="Wei L."/>
            <person name="Li C."/>
            <person name="Ma Q."/>
            <person name="Ju M."/>
            <person name="Zhao R."/>
            <person name="Li G."/>
            <person name="Mu C."/>
            <person name="Tian Q."/>
            <person name="Mei H."/>
            <person name="Zhang T."/>
            <person name="Gao T."/>
            <person name="Zhang H."/>
        </authorList>
    </citation>
    <scope>NUCLEOTIDE SEQUENCE</scope>
    <source>
        <strain evidence="1">G02</strain>
    </source>
</reference>
<name>A0AAW2PZX0_SESRA</name>
<gene>
    <name evidence="1" type="ORF">Sradi_3784300</name>
</gene>
<comment type="caution">
    <text evidence="1">The sequence shown here is derived from an EMBL/GenBank/DDBJ whole genome shotgun (WGS) entry which is preliminary data.</text>
</comment>
<reference evidence="1" key="1">
    <citation type="submission" date="2020-06" db="EMBL/GenBank/DDBJ databases">
        <authorList>
            <person name="Li T."/>
            <person name="Hu X."/>
            <person name="Zhang T."/>
            <person name="Song X."/>
            <person name="Zhang H."/>
            <person name="Dai N."/>
            <person name="Sheng W."/>
            <person name="Hou X."/>
            <person name="Wei L."/>
        </authorList>
    </citation>
    <scope>NUCLEOTIDE SEQUENCE</scope>
    <source>
        <strain evidence="1">G02</strain>
        <tissue evidence="1">Leaf</tissue>
    </source>
</reference>
<evidence type="ECO:0000313" key="1">
    <source>
        <dbReference type="EMBL" id="KAL0360998.1"/>
    </source>
</evidence>
<sequence>MEGVEVEGHTALQRVILDYFFNIFNSTRLDGRVIEEIVSCLEPKVTEAINQELMHPFTSKEVKQAFDAMYPLKSSGPDDMSPIFFQKFWPLLGLDVCHCVLHILNEHVLNDTLNHTHIVILPKCSHFELVYDFRPISLFAISCIKLTSKAIANHIKPLFHNLISQLQFAGVPNCSILDNVLVAYEVNHYQSHKYQGSLSQVSLKFDLSKAYDRVE</sequence>
<proteinExistence type="predicted"/>
<evidence type="ECO:0008006" key="2">
    <source>
        <dbReference type="Google" id="ProtNLM"/>
    </source>
</evidence>
<organism evidence="1">
    <name type="scientific">Sesamum radiatum</name>
    <name type="common">Black benniseed</name>
    <dbReference type="NCBI Taxonomy" id="300843"/>
    <lineage>
        <taxon>Eukaryota</taxon>
        <taxon>Viridiplantae</taxon>
        <taxon>Streptophyta</taxon>
        <taxon>Embryophyta</taxon>
        <taxon>Tracheophyta</taxon>
        <taxon>Spermatophyta</taxon>
        <taxon>Magnoliopsida</taxon>
        <taxon>eudicotyledons</taxon>
        <taxon>Gunneridae</taxon>
        <taxon>Pentapetalae</taxon>
        <taxon>asterids</taxon>
        <taxon>lamiids</taxon>
        <taxon>Lamiales</taxon>
        <taxon>Pedaliaceae</taxon>
        <taxon>Sesamum</taxon>
    </lineage>
</organism>
<accession>A0AAW2PZX0</accession>
<dbReference type="EMBL" id="JACGWJ010000016">
    <property type="protein sequence ID" value="KAL0360998.1"/>
    <property type="molecule type" value="Genomic_DNA"/>
</dbReference>
<protein>
    <recommendedName>
        <fullName evidence="2">Reverse transcriptase</fullName>
    </recommendedName>
</protein>